<evidence type="ECO:0000313" key="1">
    <source>
        <dbReference type="EMBL" id="UBF23412.1"/>
    </source>
</evidence>
<keyword evidence="2" id="KW-1185">Reference proteome</keyword>
<protein>
    <submittedName>
        <fullName evidence="1">Uncharacterized protein</fullName>
    </submittedName>
</protein>
<gene>
    <name evidence="1" type="ORF">HATV-3_gp62</name>
</gene>
<sequence length="49" mass="5301">MWLRYLISVGVEQSIPFCIDGDKAIASKKDDGRTAPPTVGQLVIVVLLS</sequence>
<proteinExistence type="predicted"/>
<dbReference type="EMBL" id="MZ334527">
    <property type="protein sequence ID" value="UBF23412.1"/>
    <property type="molecule type" value="Genomic_DNA"/>
</dbReference>
<reference evidence="1" key="1">
    <citation type="submission" date="2021-05" db="EMBL/GenBank/DDBJ databases">
        <title>Diversity, taxonomy and evolution of archaeal viruses of the class Caudoviricetes.</title>
        <authorList>
            <person name="Liu Y."/>
            <person name="Demina T.A."/>
            <person name="Roux S."/>
            <person name="Aiewsakun P."/>
            <person name="Kazlauskas D."/>
            <person name="Simmonds P."/>
            <person name="Prangishvili D."/>
            <person name="Oksanen H.M."/>
            <person name="Krupovic M."/>
        </authorList>
    </citation>
    <scope>NUCLEOTIDE SEQUENCE</scope>
    <source>
        <strain evidence="1">HATV-3/30</strain>
    </source>
</reference>
<accession>A0AAE8XZV8</accession>
<dbReference type="Proteomes" id="UP000827845">
    <property type="component" value="Segment"/>
</dbReference>
<organism evidence="1 2">
    <name type="scientific">Haloarcula tailed virus 3</name>
    <dbReference type="NCBI Taxonomy" id="2877990"/>
    <lineage>
        <taxon>Viruses</taxon>
        <taxon>Duplodnaviria</taxon>
        <taxon>Heunggongvirae</taxon>
        <taxon>Uroviricota</taxon>
        <taxon>Caudoviricetes</taxon>
        <taxon>Kirjokansivirales</taxon>
        <taxon>Pyrstoviridae</taxon>
        <taxon>Hatrivirus</taxon>
        <taxon>Hatrivirus caudatum</taxon>
        <taxon>Hatrivirus HATV3</taxon>
    </lineage>
</organism>
<evidence type="ECO:0000313" key="2">
    <source>
        <dbReference type="Proteomes" id="UP000827845"/>
    </source>
</evidence>
<name>A0AAE8XZV8_9CAUD</name>